<accession>A0A6J4VSU4</accession>
<reference evidence="1" key="1">
    <citation type="submission" date="2020-02" db="EMBL/GenBank/DDBJ databases">
        <authorList>
            <person name="Meier V. D."/>
        </authorList>
    </citation>
    <scope>NUCLEOTIDE SEQUENCE</scope>
    <source>
        <strain evidence="1">AVDCRST_MAG18</strain>
    </source>
</reference>
<proteinExistence type="predicted"/>
<feature type="non-terminal residue" evidence="1">
    <location>
        <position position="37"/>
    </location>
</feature>
<dbReference type="EMBL" id="CADCWN010000347">
    <property type="protein sequence ID" value="CAA9588285.1"/>
    <property type="molecule type" value="Genomic_DNA"/>
</dbReference>
<dbReference type="AlphaFoldDB" id="A0A6J4VSU4"/>
<evidence type="ECO:0000313" key="1">
    <source>
        <dbReference type="EMBL" id="CAA9588285.1"/>
    </source>
</evidence>
<gene>
    <name evidence="1" type="ORF">AVDCRST_MAG18-4336</name>
</gene>
<feature type="non-terminal residue" evidence="1">
    <location>
        <position position="1"/>
    </location>
</feature>
<protein>
    <submittedName>
        <fullName evidence="1">Uncharacterized protein</fullName>
    </submittedName>
</protein>
<organism evidence="1">
    <name type="scientific">uncultured Thermomicrobiales bacterium</name>
    <dbReference type="NCBI Taxonomy" id="1645740"/>
    <lineage>
        <taxon>Bacteria</taxon>
        <taxon>Pseudomonadati</taxon>
        <taxon>Thermomicrobiota</taxon>
        <taxon>Thermomicrobia</taxon>
        <taxon>Thermomicrobiales</taxon>
        <taxon>environmental samples</taxon>
    </lineage>
</organism>
<sequence length="37" mass="3885">ALVSRCRPAYSCPHLAIVHRTAARHPSRFRGGAGGGV</sequence>
<name>A0A6J4VSU4_9BACT</name>